<comment type="caution">
    <text evidence="1">The sequence shown here is derived from an EMBL/GenBank/DDBJ whole genome shotgun (WGS) entry which is preliminary data.</text>
</comment>
<keyword evidence="2" id="KW-1185">Reference proteome</keyword>
<accession>A0A544SZY7</accession>
<gene>
    <name evidence="1" type="ORF">FG382_17040</name>
</gene>
<protein>
    <submittedName>
        <fullName evidence="1">Uncharacterized protein</fullName>
    </submittedName>
</protein>
<evidence type="ECO:0000313" key="2">
    <source>
        <dbReference type="Proteomes" id="UP000317316"/>
    </source>
</evidence>
<dbReference type="Proteomes" id="UP000317316">
    <property type="component" value="Unassembled WGS sequence"/>
</dbReference>
<reference evidence="1 2" key="1">
    <citation type="submission" date="2019-05" db="EMBL/GenBank/DDBJ databases">
        <title>Psychrobacillus vulpis sp. nov., a new species isolated from feces of a red fox that inhabits in The Tablas de Daimiel Natural Park, Albacete, Spain.</title>
        <authorList>
            <person name="Rodriguez M."/>
            <person name="Reina J.C."/>
            <person name="Bejar V."/>
            <person name="Llamas I."/>
        </authorList>
    </citation>
    <scope>NUCLEOTIDE SEQUENCE [LARGE SCALE GENOMIC DNA]</scope>
    <source>
        <strain evidence="1 2">NEAU-3TGS17</strain>
    </source>
</reference>
<proteinExistence type="predicted"/>
<dbReference type="EMBL" id="VDGH01000010">
    <property type="protein sequence ID" value="TQR10765.1"/>
    <property type="molecule type" value="Genomic_DNA"/>
</dbReference>
<evidence type="ECO:0000313" key="1">
    <source>
        <dbReference type="EMBL" id="TQR10765.1"/>
    </source>
</evidence>
<name>A0A544SZY7_9BACI</name>
<dbReference type="AlphaFoldDB" id="A0A544SZY7"/>
<sequence>MKKDELVKMEAAEVNMDMNEKMNEDSKLTYQKEGTNSATEANIAIQEEFYGENNEDEVPPSFIYNNIPAIKFNSNDK</sequence>
<organism evidence="1 2">
    <name type="scientific">Psychrobacillus lasiicapitis</name>
    <dbReference type="NCBI Taxonomy" id="1636719"/>
    <lineage>
        <taxon>Bacteria</taxon>
        <taxon>Bacillati</taxon>
        <taxon>Bacillota</taxon>
        <taxon>Bacilli</taxon>
        <taxon>Bacillales</taxon>
        <taxon>Bacillaceae</taxon>
        <taxon>Psychrobacillus</taxon>
    </lineage>
</organism>
<dbReference type="OrthoDB" id="2740196at2"/>
<dbReference type="RefSeq" id="WP_142540086.1">
    <property type="nucleotide sequence ID" value="NZ_BMIE01000008.1"/>
</dbReference>